<proteinExistence type="predicted"/>
<dbReference type="Proteomes" id="UP000075635">
    <property type="component" value="Unassembled WGS sequence"/>
</dbReference>
<evidence type="ECO:0000313" key="2">
    <source>
        <dbReference type="Proteomes" id="UP000075635"/>
    </source>
</evidence>
<reference evidence="1 2" key="1">
    <citation type="submission" date="2014-02" db="EMBL/GenBank/DDBJ databases">
        <title>The small core and large imbalanced accessory genome model reveals a collaborative survival strategy of Sorangium cellulosum strains in nature.</title>
        <authorList>
            <person name="Han K."/>
            <person name="Peng R."/>
            <person name="Blom J."/>
            <person name="Li Y.-Z."/>
        </authorList>
    </citation>
    <scope>NUCLEOTIDE SEQUENCE [LARGE SCALE GENOMIC DNA]</scope>
    <source>
        <strain evidence="1 2">So0011-07</strain>
    </source>
</reference>
<sequence length="59" mass="6385">MSTGWLPPFCAAMVPARAASAFGAVPLRITAREAGLRADDRLVFHAAPRRPVARARVRE</sequence>
<dbReference type="EMBL" id="JEMB01001142">
    <property type="protein sequence ID" value="KYF90222.1"/>
    <property type="molecule type" value="Genomic_DNA"/>
</dbReference>
<dbReference type="AlphaFoldDB" id="A0A150SCR7"/>
<accession>A0A150SCR7</accession>
<evidence type="ECO:0000313" key="1">
    <source>
        <dbReference type="EMBL" id="KYF90222.1"/>
    </source>
</evidence>
<comment type="caution">
    <text evidence="1">The sequence shown here is derived from an EMBL/GenBank/DDBJ whole genome shotgun (WGS) entry which is preliminary data.</text>
</comment>
<name>A0A150SCR7_SORCE</name>
<gene>
    <name evidence="1" type="ORF">BE17_42250</name>
</gene>
<protein>
    <submittedName>
        <fullName evidence="1">Uncharacterized protein</fullName>
    </submittedName>
</protein>
<organism evidence="1 2">
    <name type="scientific">Sorangium cellulosum</name>
    <name type="common">Polyangium cellulosum</name>
    <dbReference type="NCBI Taxonomy" id="56"/>
    <lineage>
        <taxon>Bacteria</taxon>
        <taxon>Pseudomonadati</taxon>
        <taxon>Myxococcota</taxon>
        <taxon>Polyangia</taxon>
        <taxon>Polyangiales</taxon>
        <taxon>Polyangiaceae</taxon>
        <taxon>Sorangium</taxon>
    </lineage>
</organism>